<accession>A0A087TTV5</accession>
<proteinExistence type="predicted"/>
<evidence type="ECO:0000313" key="2">
    <source>
        <dbReference type="EMBL" id="KFM68544.1"/>
    </source>
</evidence>
<keyword evidence="1" id="KW-0677">Repeat</keyword>
<dbReference type="Gene3D" id="2.30.29.30">
    <property type="entry name" value="Pleckstrin-homology domain (PH domain)/Phosphotyrosine-binding domain (PTB)"/>
    <property type="match status" value="1"/>
</dbReference>
<dbReference type="InterPro" id="IPR011993">
    <property type="entry name" value="PH-like_dom_sf"/>
</dbReference>
<name>A0A087TTV5_STEMI</name>
<dbReference type="AlphaFoldDB" id="A0A087TTV5"/>
<organism evidence="2 3">
    <name type="scientific">Stegodyphus mimosarum</name>
    <name type="common">African social velvet spider</name>
    <dbReference type="NCBI Taxonomy" id="407821"/>
    <lineage>
        <taxon>Eukaryota</taxon>
        <taxon>Metazoa</taxon>
        <taxon>Ecdysozoa</taxon>
        <taxon>Arthropoda</taxon>
        <taxon>Chelicerata</taxon>
        <taxon>Arachnida</taxon>
        <taxon>Araneae</taxon>
        <taxon>Araneomorphae</taxon>
        <taxon>Entelegynae</taxon>
        <taxon>Eresoidea</taxon>
        <taxon>Eresidae</taxon>
        <taxon>Stegodyphus</taxon>
    </lineage>
</organism>
<evidence type="ECO:0000313" key="3">
    <source>
        <dbReference type="Proteomes" id="UP000054359"/>
    </source>
</evidence>
<gene>
    <name evidence="2" type="ORF">X975_15175</name>
</gene>
<dbReference type="SUPFAM" id="SSF50729">
    <property type="entry name" value="PH domain-like"/>
    <property type="match status" value="1"/>
</dbReference>
<evidence type="ECO:0000256" key="1">
    <source>
        <dbReference type="ARBA" id="ARBA00022737"/>
    </source>
</evidence>
<dbReference type="EMBL" id="KK116705">
    <property type="protein sequence ID" value="KFM68544.1"/>
    <property type="molecule type" value="Genomic_DNA"/>
</dbReference>
<sequence>MFLYYKTPNDSKPLGQINMRDARVEEVLHVSDSDEDDDDSMTKAEYTIGIFPNHQGPT</sequence>
<keyword evidence="3" id="KW-1185">Reference proteome</keyword>
<dbReference type="Proteomes" id="UP000054359">
    <property type="component" value="Unassembled WGS sequence"/>
</dbReference>
<feature type="non-terminal residue" evidence="2">
    <location>
        <position position="58"/>
    </location>
</feature>
<protein>
    <submittedName>
        <fullName evidence="2">Uncharacterized protein</fullName>
    </submittedName>
</protein>
<dbReference type="PANTHER" id="PTHR22903">
    <property type="entry name" value="PLEKHH PROTEIN"/>
    <property type="match status" value="1"/>
</dbReference>
<reference evidence="2 3" key="1">
    <citation type="submission" date="2013-11" db="EMBL/GenBank/DDBJ databases">
        <title>Genome sequencing of Stegodyphus mimosarum.</title>
        <authorList>
            <person name="Bechsgaard J."/>
        </authorList>
    </citation>
    <scope>NUCLEOTIDE SEQUENCE [LARGE SCALE GENOMIC DNA]</scope>
</reference>
<dbReference type="PANTHER" id="PTHR22903:SF8">
    <property type="entry name" value="MAX-1A"/>
    <property type="match status" value="1"/>
</dbReference>